<evidence type="ECO:0000313" key="3">
    <source>
        <dbReference type="Proteomes" id="UP001219518"/>
    </source>
</evidence>
<accession>A0AAE1LMM8</accession>
<keyword evidence="3" id="KW-1185">Reference proteome</keyword>
<evidence type="ECO:0000313" key="2">
    <source>
        <dbReference type="EMBL" id="KAK3923632.1"/>
    </source>
</evidence>
<dbReference type="EMBL" id="JAHWGI010001147">
    <property type="protein sequence ID" value="KAK3923632.1"/>
    <property type="molecule type" value="Genomic_DNA"/>
</dbReference>
<protein>
    <submittedName>
        <fullName evidence="2">Replicase polyprotein 1a</fullName>
    </submittedName>
</protein>
<organism evidence="2 3">
    <name type="scientific">Frankliniella fusca</name>
    <dbReference type="NCBI Taxonomy" id="407009"/>
    <lineage>
        <taxon>Eukaryota</taxon>
        <taxon>Metazoa</taxon>
        <taxon>Ecdysozoa</taxon>
        <taxon>Arthropoda</taxon>
        <taxon>Hexapoda</taxon>
        <taxon>Insecta</taxon>
        <taxon>Pterygota</taxon>
        <taxon>Neoptera</taxon>
        <taxon>Paraneoptera</taxon>
        <taxon>Thysanoptera</taxon>
        <taxon>Terebrantia</taxon>
        <taxon>Thripoidea</taxon>
        <taxon>Thripidae</taxon>
        <taxon>Frankliniella</taxon>
    </lineage>
</organism>
<dbReference type="Proteomes" id="UP001219518">
    <property type="component" value="Unassembled WGS sequence"/>
</dbReference>
<reference evidence="2" key="1">
    <citation type="submission" date="2021-07" db="EMBL/GenBank/DDBJ databases">
        <authorList>
            <person name="Catto M.A."/>
            <person name="Jacobson A."/>
            <person name="Kennedy G."/>
            <person name="Labadie P."/>
            <person name="Hunt B.G."/>
            <person name="Srinivasan R."/>
        </authorList>
    </citation>
    <scope>NUCLEOTIDE SEQUENCE</scope>
    <source>
        <strain evidence="2">PL_HMW_Pooled</strain>
        <tissue evidence="2">Head</tissue>
    </source>
</reference>
<name>A0AAE1LMM8_9NEOP</name>
<feature type="region of interest" description="Disordered" evidence="1">
    <location>
        <begin position="151"/>
        <end position="213"/>
    </location>
</feature>
<reference evidence="2" key="2">
    <citation type="journal article" date="2023" name="BMC Genomics">
        <title>Pest status, molecular evolution, and epigenetic factors derived from the genome assembly of Frankliniella fusca, a thysanopteran phytovirus vector.</title>
        <authorList>
            <person name="Catto M.A."/>
            <person name="Labadie P.E."/>
            <person name="Jacobson A.L."/>
            <person name="Kennedy G.G."/>
            <person name="Srinivasan R."/>
            <person name="Hunt B.G."/>
        </authorList>
    </citation>
    <scope>NUCLEOTIDE SEQUENCE</scope>
    <source>
        <strain evidence="2">PL_HMW_Pooled</strain>
    </source>
</reference>
<sequence length="213" mass="24601">SPKEKKALVEVRIKYDHLFTGSKGNISKGWKVVIAKLGEDFNIFRDHEKKFQRKWATEVKKYKDQMEPSAHSSGIGTEDGDSIVDLTDEEQAIFEMLAKYHEQKHNINPPALFDTSMPSTSHDHNYSNRSYATSQSEYVSEEYLVSDLEVEVSSQNVDKDDKKDDNKDEEDVDDDEDEDVSVTAKGSKRCKDYYNKKTKKQKKEKKNKRMMTG</sequence>
<feature type="compositionally biased region" description="Basic residues" evidence="1">
    <location>
        <begin position="196"/>
        <end position="213"/>
    </location>
</feature>
<evidence type="ECO:0000256" key="1">
    <source>
        <dbReference type="SAM" id="MobiDB-lite"/>
    </source>
</evidence>
<comment type="caution">
    <text evidence="2">The sequence shown here is derived from an EMBL/GenBank/DDBJ whole genome shotgun (WGS) entry which is preliminary data.</text>
</comment>
<feature type="compositionally biased region" description="Basic and acidic residues" evidence="1">
    <location>
        <begin position="157"/>
        <end position="166"/>
    </location>
</feature>
<gene>
    <name evidence="2" type="ORF">KUF71_002040</name>
</gene>
<feature type="region of interest" description="Disordered" evidence="1">
    <location>
        <begin position="109"/>
        <end position="133"/>
    </location>
</feature>
<proteinExistence type="predicted"/>
<feature type="compositionally biased region" description="Acidic residues" evidence="1">
    <location>
        <begin position="167"/>
        <end position="180"/>
    </location>
</feature>
<dbReference type="AlphaFoldDB" id="A0AAE1LMM8"/>
<feature type="non-terminal residue" evidence="2">
    <location>
        <position position="1"/>
    </location>
</feature>